<proteinExistence type="predicted"/>
<dbReference type="Proteomes" id="UP000093412">
    <property type="component" value="Unassembled WGS sequence"/>
</dbReference>
<comment type="caution">
    <text evidence="1">The sequence shown here is derived from an EMBL/GenBank/DDBJ whole genome shotgun (WGS) entry which is preliminary data.</text>
</comment>
<sequence length="206" mass="22603">MPDTTTPSARNSRWAWRVWLGTPAVVAVIAAVGIFLLAPYVDSGRLLLVRGHEAATVTAWLWLAICGCAGVVCMVLAVRVSMNHPFRIGVLAWLATGVVLLVLLCVVFYAWLMSVGSSMSSYVPLDQVARPPGEQLLVEERRSLHGHMTYGVWRGGPDVYYRADVPGLLDVRTRHERPMAEGDFRVETTDDGSAVLVLLDHRIALP</sequence>
<keyword evidence="2" id="KW-1185">Reference proteome</keyword>
<evidence type="ECO:0000313" key="2">
    <source>
        <dbReference type="Proteomes" id="UP000093412"/>
    </source>
</evidence>
<dbReference type="EMBL" id="MAQA01000029">
    <property type="protein sequence ID" value="OCI30760.1"/>
    <property type="molecule type" value="Genomic_DNA"/>
</dbReference>
<accession>A0ABX2Y2I8</accession>
<protein>
    <submittedName>
        <fullName evidence="1">Uncharacterized protein</fullName>
    </submittedName>
</protein>
<gene>
    <name evidence="1" type="ORF">OERS_25200</name>
</gene>
<evidence type="ECO:0000313" key="1">
    <source>
        <dbReference type="EMBL" id="OCI30760.1"/>
    </source>
</evidence>
<organism evidence="1 2">
    <name type="scientific">Oerskovia enterophila</name>
    <dbReference type="NCBI Taxonomy" id="43678"/>
    <lineage>
        <taxon>Bacteria</taxon>
        <taxon>Bacillati</taxon>
        <taxon>Actinomycetota</taxon>
        <taxon>Actinomycetes</taxon>
        <taxon>Micrococcales</taxon>
        <taxon>Cellulomonadaceae</taxon>
        <taxon>Oerskovia</taxon>
    </lineage>
</organism>
<reference evidence="1 2" key="1">
    <citation type="submission" date="2016-06" db="EMBL/GenBank/DDBJ databases">
        <title>Genome sequence of Oerskovia enterophila DSM 43852.</title>
        <authorList>
            <person name="Poehlein A."/>
            <person name="Jag V."/>
            <person name="Bengelsdorf F.R."/>
            <person name="Daniel R."/>
            <person name="Duerre P."/>
        </authorList>
    </citation>
    <scope>NUCLEOTIDE SEQUENCE [LARGE SCALE GENOMIC DNA]</scope>
    <source>
        <strain evidence="1 2">DSM 43852</strain>
    </source>
</reference>
<name>A0ABX2Y2I8_9CELL</name>